<dbReference type="PANTHER" id="PTHR12111">
    <property type="entry name" value="SPLICING FACTOR YJU2"/>
    <property type="match status" value="1"/>
</dbReference>
<sequence length="87" mass="9964">MILAMEKPIKMLIPFELCCNECGRRTYKGDRFQGLKEEAGKDSCFGVEIYRFQFECPSCRAAFSIKSDPGRYDYVVESGATLVSRKF</sequence>
<accession>A0AAW2WRV2</accession>
<dbReference type="EMBL" id="JACGWN010000007">
    <property type="protein sequence ID" value="KAL0443699.1"/>
    <property type="molecule type" value="Genomic_DNA"/>
</dbReference>
<name>A0AAW2WRV2_9LAMI</name>
<protein>
    <submittedName>
        <fullName evidence="1">Uncharacterized protein</fullName>
    </submittedName>
</protein>
<reference evidence="1" key="1">
    <citation type="submission" date="2020-06" db="EMBL/GenBank/DDBJ databases">
        <authorList>
            <person name="Li T."/>
            <person name="Hu X."/>
            <person name="Zhang T."/>
            <person name="Song X."/>
            <person name="Zhang H."/>
            <person name="Dai N."/>
            <person name="Sheng W."/>
            <person name="Hou X."/>
            <person name="Wei L."/>
        </authorList>
    </citation>
    <scope>NUCLEOTIDE SEQUENCE</scope>
    <source>
        <strain evidence="1">KEN1</strain>
        <tissue evidence="1">Leaf</tissue>
    </source>
</reference>
<dbReference type="GO" id="GO:0000398">
    <property type="term" value="P:mRNA splicing, via spliceosome"/>
    <property type="evidence" value="ECO:0007669"/>
    <property type="project" value="InterPro"/>
</dbReference>
<dbReference type="GO" id="GO:0071006">
    <property type="term" value="C:U2-type catalytic step 1 spliceosome"/>
    <property type="evidence" value="ECO:0007669"/>
    <property type="project" value="TreeGrafter"/>
</dbReference>
<dbReference type="Pfam" id="PF04502">
    <property type="entry name" value="Saf4_Yju2"/>
    <property type="match status" value="1"/>
</dbReference>
<dbReference type="AlphaFoldDB" id="A0AAW2WRV2"/>
<proteinExistence type="predicted"/>
<dbReference type="InterPro" id="IPR007590">
    <property type="entry name" value="Saf4/Yju2"/>
</dbReference>
<gene>
    <name evidence="1" type="ORF">Slati_2092600</name>
</gene>
<evidence type="ECO:0000313" key="1">
    <source>
        <dbReference type="EMBL" id="KAL0443699.1"/>
    </source>
</evidence>
<dbReference type="PANTHER" id="PTHR12111:SF1">
    <property type="entry name" value="SPLICING FACTOR YJU2"/>
    <property type="match status" value="1"/>
</dbReference>
<comment type="caution">
    <text evidence="1">The sequence shown here is derived from an EMBL/GenBank/DDBJ whole genome shotgun (WGS) entry which is preliminary data.</text>
</comment>
<reference evidence="1" key="2">
    <citation type="journal article" date="2024" name="Plant">
        <title>Genomic evolution and insights into agronomic trait innovations of Sesamum species.</title>
        <authorList>
            <person name="Miao H."/>
            <person name="Wang L."/>
            <person name="Qu L."/>
            <person name="Liu H."/>
            <person name="Sun Y."/>
            <person name="Le M."/>
            <person name="Wang Q."/>
            <person name="Wei S."/>
            <person name="Zheng Y."/>
            <person name="Lin W."/>
            <person name="Duan Y."/>
            <person name="Cao H."/>
            <person name="Xiong S."/>
            <person name="Wang X."/>
            <person name="Wei L."/>
            <person name="Li C."/>
            <person name="Ma Q."/>
            <person name="Ju M."/>
            <person name="Zhao R."/>
            <person name="Li G."/>
            <person name="Mu C."/>
            <person name="Tian Q."/>
            <person name="Mei H."/>
            <person name="Zhang T."/>
            <person name="Gao T."/>
            <person name="Zhang H."/>
        </authorList>
    </citation>
    <scope>NUCLEOTIDE SEQUENCE</scope>
    <source>
        <strain evidence="1">KEN1</strain>
    </source>
</reference>
<organism evidence="1">
    <name type="scientific">Sesamum latifolium</name>
    <dbReference type="NCBI Taxonomy" id="2727402"/>
    <lineage>
        <taxon>Eukaryota</taxon>
        <taxon>Viridiplantae</taxon>
        <taxon>Streptophyta</taxon>
        <taxon>Embryophyta</taxon>
        <taxon>Tracheophyta</taxon>
        <taxon>Spermatophyta</taxon>
        <taxon>Magnoliopsida</taxon>
        <taxon>eudicotyledons</taxon>
        <taxon>Gunneridae</taxon>
        <taxon>Pentapetalae</taxon>
        <taxon>asterids</taxon>
        <taxon>lamiids</taxon>
        <taxon>Lamiales</taxon>
        <taxon>Pedaliaceae</taxon>
        <taxon>Sesamum</taxon>
    </lineage>
</organism>